<comment type="caution">
    <text evidence="1">The sequence shown here is derived from an EMBL/GenBank/DDBJ whole genome shotgun (WGS) entry which is preliminary data.</text>
</comment>
<gene>
    <name evidence="1" type="ORF">AJ78_05982</name>
</gene>
<dbReference type="EMBL" id="LGRN01000288">
    <property type="protein sequence ID" value="OJD13566.1"/>
    <property type="molecule type" value="Genomic_DNA"/>
</dbReference>
<protein>
    <submittedName>
        <fullName evidence="1">Uncharacterized protein</fullName>
    </submittedName>
</protein>
<sequence>MTLAYKKKSLIKCSQQEMLFVSFLIQIFNRL</sequence>
<reference evidence="1 2" key="1">
    <citation type="submission" date="2015-07" db="EMBL/GenBank/DDBJ databases">
        <title>Emmonsia species relationships and genome sequence.</title>
        <authorList>
            <consortium name="The Broad Institute Genomics Platform"/>
            <person name="Cuomo C.A."/>
            <person name="Munoz J.F."/>
            <person name="Imamovic A."/>
            <person name="Priest M.E."/>
            <person name="Young S."/>
            <person name="Clay O.K."/>
            <person name="McEwen J.G."/>
        </authorList>
    </citation>
    <scope>NUCLEOTIDE SEQUENCE [LARGE SCALE GENOMIC DNA]</scope>
    <source>
        <strain evidence="1 2">UAMH 9510</strain>
    </source>
</reference>
<proteinExistence type="predicted"/>
<accession>A0A1J9PBZ3</accession>
<evidence type="ECO:0000313" key="2">
    <source>
        <dbReference type="Proteomes" id="UP000182235"/>
    </source>
</evidence>
<dbReference type="VEuPathDB" id="FungiDB:AJ78_05982"/>
<keyword evidence="2" id="KW-1185">Reference proteome</keyword>
<evidence type="ECO:0000313" key="1">
    <source>
        <dbReference type="EMBL" id="OJD13566.1"/>
    </source>
</evidence>
<name>A0A1J9PBZ3_9EURO</name>
<organism evidence="1 2">
    <name type="scientific">Emergomyces pasteurianus Ep9510</name>
    <dbReference type="NCBI Taxonomy" id="1447872"/>
    <lineage>
        <taxon>Eukaryota</taxon>
        <taxon>Fungi</taxon>
        <taxon>Dikarya</taxon>
        <taxon>Ascomycota</taxon>
        <taxon>Pezizomycotina</taxon>
        <taxon>Eurotiomycetes</taxon>
        <taxon>Eurotiomycetidae</taxon>
        <taxon>Onygenales</taxon>
        <taxon>Ajellomycetaceae</taxon>
        <taxon>Emergomyces</taxon>
    </lineage>
</organism>
<dbReference type="Proteomes" id="UP000182235">
    <property type="component" value="Unassembled WGS sequence"/>
</dbReference>
<dbReference type="AlphaFoldDB" id="A0A1J9PBZ3"/>